<keyword evidence="5" id="KW-0811">Translocation</keyword>
<sequence length="970" mass="108996">MTIDGKLREYDISVDTEEPQQVLTFAPEKKAGRSFVAEDASEREVVSFTLGKGKADWGPLTVYAVMRSGDVYSICPYMPRNSSIPSAYIHSLECFISAKQEFLAQETTTQANRNMSMLYDYQHKYVDALLKQLPPGTVFPAPSRSVLIHPPTIIKAPPARQGPFLLQPSPRMLDESEGGDATDIVYLSYSQTEETVGDAEDGVAENLDVILITYQDGKIDVCLDVEKVEARWQSKNANHDLPMLAVYECIDLGLVSLLSSPSSAQGSHSALDLIQGNYPVFSVDPIHSDTIYVYHAFGVHALYLRPTLEILFSALHSSDAVSEFSELSSVTAVQSILSTFSVERKSSNPVIALAIPDDVYLSYSIYILTSAMRITSFSLNPRPESPLPKSPADNNLVQSTSRHLELLGDTPPYTSLLGTEPWMPPSILSRNTGLPFNPRLSLPKDASQREFMLTPDTLRYLATVVTRYSDQVREVELAQHSAEGRAALQIQEVIRQTTKCRELLAIVERIKESRREASQDRIQKVQQGQKILLKRLDRMLQVMMEKASPELSEHETKWFDELKRLKEAVIGADRYDESSLSTRIRTLEREYARLMPSLKALLEKERRRHNQAMTENPGLGFSQAFEFGERSNHERARLTELEQDVIQLAAKLDVTLGKPPLAKPGRPNVAGCQYPNAEPSESQNLEADIRNKEALLRELEEPLLDDTTVKLSLPYGKEYAEQLHVNQAEVHRISQLNDENVNLAQVTSDPLEPLIDNFMKFATEFGFFLHIPHFRHSALLPEGHRDKPHKGLLSIVQLLGHHLRREQNKKFHDSQEHTFLSLAILHQPNIISSSHPNKVVHAIQAEILLGMYFYHASRPSTAKYHLNAALAMALAAGAHKICNYDTTLFQYPAGKDPEEERHRIMEGEKINGFWVALSLNVCLVVALHSPIDEILLLQTQMSSFSIDTPWPMDIQSYPTVSFFSTSLLPI</sequence>
<dbReference type="PANTHER" id="PTHR13257:SF0">
    <property type="entry name" value="NUCLEAR PORE COMPLEX PROTEIN NUP88"/>
    <property type="match status" value="1"/>
</dbReference>
<dbReference type="GO" id="GO:0005643">
    <property type="term" value="C:nuclear pore"/>
    <property type="evidence" value="ECO:0007669"/>
    <property type="project" value="UniProtKB-SubCell"/>
</dbReference>
<reference evidence="9 10" key="1">
    <citation type="submission" date="2016-08" db="EMBL/GenBank/DDBJ databases">
        <authorList>
            <consortium name="Lentinula edodes genome sequencing consortium"/>
            <person name="Sakamoto Y."/>
            <person name="Nakade K."/>
            <person name="Sato S."/>
            <person name="Yoshida Y."/>
            <person name="Miyazaki K."/>
            <person name="Natsume S."/>
            <person name="Konno N."/>
        </authorList>
    </citation>
    <scope>NUCLEOTIDE SEQUENCE [LARGE SCALE GENOMIC DNA]</scope>
    <source>
        <strain evidence="9 10">NBRC 111202</strain>
    </source>
</reference>
<organism evidence="9 10">
    <name type="scientific">Lentinula edodes</name>
    <name type="common">Shiitake mushroom</name>
    <name type="synonym">Lentinus edodes</name>
    <dbReference type="NCBI Taxonomy" id="5353"/>
    <lineage>
        <taxon>Eukaryota</taxon>
        <taxon>Fungi</taxon>
        <taxon>Dikarya</taxon>
        <taxon>Basidiomycota</taxon>
        <taxon>Agaricomycotina</taxon>
        <taxon>Agaricomycetes</taxon>
        <taxon>Agaricomycetidae</taxon>
        <taxon>Agaricales</taxon>
        <taxon>Marasmiineae</taxon>
        <taxon>Omphalotaceae</taxon>
        <taxon>Lentinula</taxon>
    </lineage>
</organism>
<evidence type="ECO:0000256" key="1">
    <source>
        <dbReference type="ARBA" id="ARBA00004567"/>
    </source>
</evidence>
<dbReference type="STRING" id="5353.A0A1Q3DWN0"/>
<feature type="domain" description="Xylanolytic transcriptional activator regulatory" evidence="8">
    <location>
        <begin position="768"/>
        <end position="903"/>
    </location>
</feature>
<dbReference type="AlphaFoldDB" id="A0A1Q3DWN0"/>
<evidence type="ECO:0000256" key="5">
    <source>
        <dbReference type="ARBA" id="ARBA00023010"/>
    </source>
</evidence>
<evidence type="ECO:0000256" key="3">
    <source>
        <dbReference type="ARBA" id="ARBA00022816"/>
    </source>
</evidence>
<proteinExistence type="predicted"/>
<dbReference type="GO" id="GO:0008270">
    <property type="term" value="F:zinc ion binding"/>
    <property type="evidence" value="ECO:0007669"/>
    <property type="project" value="InterPro"/>
</dbReference>
<name>A0A1Q3DWN0_LENED</name>
<dbReference type="GO" id="GO:0006406">
    <property type="term" value="P:mRNA export from nucleus"/>
    <property type="evidence" value="ECO:0007669"/>
    <property type="project" value="TreeGrafter"/>
</dbReference>
<evidence type="ECO:0000259" key="8">
    <source>
        <dbReference type="Pfam" id="PF04082"/>
    </source>
</evidence>
<dbReference type="InterPro" id="IPR007219">
    <property type="entry name" value="XnlR_reg_dom"/>
</dbReference>
<reference evidence="9 10" key="2">
    <citation type="submission" date="2017-02" db="EMBL/GenBank/DDBJ databases">
        <title>A genome survey and senescence transcriptome analysis in Lentinula edodes.</title>
        <authorList>
            <person name="Sakamoto Y."/>
            <person name="Nakade K."/>
            <person name="Sato S."/>
            <person name="Yoshida Y."/>
            <person name="Miyazaki K."/>
            <person name="Natsume S."/>
            <person name="Konno N."/>
        </authorList>
    </citation>
    <scope>NUCLEOTIDE SEQUENCE [LARGE SCALE GENOMIC DNA]</scope>
    <source>
        <strain evidence="9 10">NBRC 111202</strain>
    </source>
</reference>
<dbReference type="EMBL" id="BDGU01000008">
    <property type="protein sequence ID" value="GAV99148.1"/>
    <property type="molecule type" value="Genomic_DNA"/>
</dbReference>
<dbReference type="Proteomes" id="UP000188533">
    <property type="component" value="Unassembled WGS sequence"/>
</dbReference>
<evidence type="ECO:0000313" key="9">
    <source>
        <dbReference type="EMBL" id="GAV99148.1"/>
    </source>
</evidence>
<evidence type="ECO:0000313" key="10">
    <source>
        <dbReference type="Proteomes" id="UP000188533"/>
    </source>
</evidence>
<dbReference type="GO" id="GO:0003677">
    <property type="term" value="F:DNA binding"/>
    <property type="evidence" value="ECO:0007669"/>
    <property type="project" value="InterPro"/>
</dbReference>
<protein>
    <submittedName>
        <fullName evidence="9">Nucleoporin nup82</fullName>
    </submittedName>
</protein>
<dbReference type="GO" id="GO:0000056">
    <property type="term" value="P:ribosomal small subunit export from nucleus"/>
    <property type="evidence" value="ECO:0007669"/>
    <property type="project" value="InterPro"/>
</dbReference>
<keyword evidence="6" id="KW-0906">Nuclear pore complex</keyword>
<dbReference type="GO" id="GO:0006351">
    <property type="term" value="P:DNA-templated transcription"/>
    <property type="evidence" value="ECO:0007669"/>
    <property type="project" value="InterPro"/>
</dbReference>
<dbReference type="GO" id="GO:0000055">
    <property type="term" value="P:ribosomal large subunit export from nucleus"/>
    <property type="evidence" value="ECO:0007669"/>
    <property type="project" value="InterPro"/>
</dbReference>
<evidence type="ECO:0000256" key="6">
    <source>
        <dbReference type="ARBA" id="ARBA00023132"/>
    </source>
</evidence>
<evidence type="ECO:0000256" key="2">
    <source>
        <dbReference type="ARBA" id="ARBA00022448"/>
    </source>
</evidence>
<accession>A0A1Q3DWN0</accession>
<evidence type="ECO:0000256" key="7">
    <source>
        <dbReference type="ARBA" id="ARBA00023242"/>
    </source>
</evidence>
<comment type="caution">
    <text evidence="9">The sequence shown here is derived from an EMBL/GenBank/DDBJ whole genome shotgun (WGS) entry which is preliminary data.</text>
</comment>
<dbReference type="GO" id="GO:0017056">
    <property type="term" value="F:structural constituent of nuclear pore"/>
    <property type="evidence" value="ECO:0007669"/>
    <property type="project" value="InterPro"/>
</dbReference>
<gene>
    <name evidence="9" type="ORF">LENED_000585</name>
</gene>
<dbReference type="PANTHER" id="PTHR13257">
    <property type="entry name" value="NUCLEOPORIN NUP84-RELATED"/>
    <property type="match status" value="1"/>
</dbReference>
<dbReference type="InterPro" id="IPR037700">
    <property type="entry name" value="NUP88/NUP82"/>
</dbReference>
<keyword evidence="4" id="KW-0653">Protein transport</keyword>
<dbReference type="GO" id="GO:0006606">
    <property type="term" value="P:protein import into nucleus"/>
    <property type="evidence" value="ECO:0007669"/>
    <property type="project" value="TreeGrafter"/>
</dbReference>
<keyword evidence="2" id="KW-0813">Transport</keyword>
<keyword evidence="7" id="KW-0539">Nucleus</keyword>
<evidence type="ECO:0000256" key="4">
    <source>
        <dbReference type="ARBA" id="ARBA00022927"/>
    </source>
</evidence>
<keyword evidence="10" id="KW-1185">Reference proteome</keyword>
<keyword evidence="3" id="KW-0509">mRNA transport</keyword>
<comment type="subcellular location">
    <subcellularLocation>
        <location evidence="1">Nucleus</location>
        <location evidence="1">Nuclear pore complex</location>
    </subcellularLocation>
</comment>
<dbReference type="Pfam" id="PF04082">
    <property type="entry name" value="Fungal_trans"/>
    <property type="match status" value="1"/>
</dbReference>